<protein>
    <submittedName>
        <fullName evidence="2">LAMI_0C10814g1_1</fullName>
    </submittedName>
</protein>
<evidence type="ECO:0000313" key="3">
    <source>
        <dbReference type="Proteomes" id="UP000191024"/>
    </source>
</evidence>
<dbReference type="Proteomes" id="UP000191024">
    <property type="component" value="Chromosome C"/>
</dbReference>
<evidence type="ECO:0000256" key="1">
    <source>
        <dbReference type="SAM" id="SignalP"/>
    </source>
</evidence>
<dbReference type="OrthoDB" id="4034917at2759"/>
<organism evidence="2 3">
    <name type="scientific">Lachancea mirantina</name>
    <dbReference type="NCBI Taxonomy" id="1230905"/>
    <lineage>
        <taxon>Eukaryota</taxon>
        <taxon>Fungi</taxon>
        <taxon>Dikarya</taxon>
        <taxon>Ascomycota</taxon>
        <taxon>Saccharomycotina</taxon>
        <taxon>Saccharomycetes</taxon>
        <taxon>Saccharomycetales</taxon>
        <taxon>Saccharomycetaceae</taxon>
        <taxon>Lachancea</taxon>
    </lineage>
</organism>
<keyword evidence="3" id="KW-1185">Reference proteome</keyword>
<gene>
    <name evidence="2" type="ORF">LAMI_0C10814G</name>
</gene>
<feature type="signal peptide" evidence="1">
    <location>
        <begin position="1"/>
        <end position="19"/>
    </location>
</feature>
<accession>A0A1G4J669</accession>
<evidence type="ECO:0000313" key="2">
    <source>
        <dbReference type="EMBL" id="SCU85313.1"/>
    </source>
</evidence>
<dbReference type="EMBL" id="LT598466">
    <property type="protein sequence ID" value="SCU85313.1"/>
    <property type="molecule type" value="Genomic_DNA"/>
</dbReference>
<sequence length="291" mass="32225">MNLIKIFLFCFTLLAPIQGATTFETFVDSQYNFNALNATQPCLDLTPTIFDAILSYKINLKAMENLVLKGMTALRTELQKEEFTALDLMEVAGRSMKTVSLRKIAGSNEIMKVRFEQVKTLFYSMPIARQLYRYMLSLFSFSLQNKDLKDSLQSAKGLWLLLETRYAAMQGLRFEAMQFISSAETSQFVAETIQQWQNAKSACTPTVDVAAAAMGVTGGQTPGLQKIPDAVVREYDVGKREFIARVADSNMSANHSALIVAGMSSASSSYKLSIWKVTAAALVIVGTAFLF</sequence>
<proteinExistence type="predicted"/>
<dbReference type="AlphaFoldDB" id="A0A1G4J669"/>
<keyword evidence="1" id="KW-0732">Signal</keyword>
<reference evidence="3" key="1">
    <citation type="submission" date="2016-03" db="EMBL/GenBank/DDBJ databases">
        <authorList>
            <person name="Devillers H."/>
        </authorList>
    </citation>
    <scope>NUCLEOTIDE SEQUENCE [LARGE SCALE GENOMIC DNA]</scope>
</reference>
<name>A0A1G4J669_9SACH</name>
<feature type="chain" id="PRO_5009235899" evidence="1">
    <location>
        <begin position="20"/>
        <end position="291"/>
    </location>
</feature>